<dbReference type="InterPro" id="IPR011059">
    <property type="entry name" value="Metal-dep_hydrolase_composite"/>
</dbReference>
<comment type="caution">
    <text evidence="2">The sequence shown here is derived from an EMBL/GenBank/DDBJ whole genome shotgun (WGS) entry which is preliminary data.</text>
</comment>
<dbReference type="SUPFAM" id="SSF51338">
    <property type="entry name" value="Composite domain of metallo-dependent hydrolases"/>
    <property type="match status" value="1"/>
</dbReference>
<gene>
    <name evidence="2" type="ORF">Poli38472_010669</name>
</gene>
<dbReference type="Gene3D" id="2.30.40.10">
    <property type="entry name" value="Urease, subunit C, domain 1"/>
    <property type="match status" value="1"/>
</dbReference>
<reference evidence="2" key="1">
    <citation type="submission" date="2019-03" db="EMBL/GenBank/DDBJ databases">
        <title>Long read genome sequence of the mycoparasitic Pythium oligandrum ATCC 38472 isolated from sugarbeet rhizosphere.</title>
        <authorList>
            <person name="Gaulin E."/>
        </authorList>
    </citation>
    <scope>NUCLEOTIDE SEQUENCE</scope>
    <source>
        <strain evidence="2">ATCC 38472_TT</strain>
    </source>
</reference>
<dbReference type="SUPFAM" id="SSF51556">
    <property type="entry name" value="Metallo-dependent hydrolases"/>
    <property type="match status" value="1"/>
</dbReference>
<dbReference type="AlphaFoldDB" id="A0A8K1FDN8"/>
<dbReference type="InterPro" id="IPR013108">
    <property type="entry name" value="Amidohydro_3"/>
</dbReference>
<dbReference type="Pfam" id="PF07969">
    <property type="entry name" value="Amidohydro_3"/>
    <property type="match status" value="1"/>
</dbReference>
<dbReference type="CDD" id="cd01300">
    <property type="entry name" value="YtcJ_like"/>
    <property type="match status" value="1"/>
</dbReference>
<dbReference type="Gene3D" id="3.10.310.70">
    <property type="match status" value="1"/>
</dbReference>
<keyword evidence="3" id="KW-1185">Reference proteome</keyword>
<dbReference type="PANTHER" id="PTHR22642">
    <property type="entry name" value="IMIDAZOLONEPROPIONASE"/>
    <property type="match status" value="1"/>
</dbReference>
<organism evidence="2 3">
    <name type="scientific">Pythium oligandrum</name>
    <name type="common">Mycoparasitic fungus</name>
    <dbReference type="NCBI Taxonomy" id="41045"/>
    <lineage>
        <taxon>Eukaryota</taxon>
        <taxon>Sar</taxon>
        <taxon>Stramenopiles</taxon>
        <taxon>Oomycota</taxon>
        <taxon>Peronosporomycetes</taxon>
        <taxon>Pythiales</taxon>
        <taxon>Pythiaceae</taxon>
        <taxon>Pythium</taxon>
    </lineage>
</organism>
<dbReference type="InterPro" id="IPR032466">
    <property type="entry name" value="Metal_Hydrolase"/>
</dbReference>
<accession>A0A8K1FDN8</accession>
<feature type="domain" description="Amidohydrolase 3" evidence="1">
    <location>
        <begin position="46"/>
        <end position="517"/>
    </location>
</feature>
<dbReference type="PANTHER" id="PTHR22642:SF2">
    <property type="entry name" value="PROTEIN LONG AFTER FAR-RED 3"/>
    <property type="match status" value="1"/>
</dbReference>
<sequence length="552" mass="61227">MATLFTNGKIWQWTGEYAAWMHVDADGTIKQVGAQETPIPADPTAQVVDLDGALVLPGLHDSHIHAYYMGESAEFLNLSGCSSFEDFNERLRQYDAKYPDKSWVVGFGWEQDTLSASARYPSRHDIDAVVRDRPVLLHRACWHIAAVNTKALEIAGVDITKKTHDLASGTIDVDEQGATGILREAAVELVTKHTNEESDAVRIKYLRHSLEKCVSHGLTGIHTNDHNAWHLYSQIQQESGLPLRVYLTPLIDELKNPSTPKPGSKVGLLSCDRMKIFSDGSLGAETAALRTPYLGTSNTGILMDTNEALIKKVSDAHKDGYRLEIHAIGDRAAEQVLMALKEADVPPEKRPIMTHCQILGDDLLTQMQTQGVIGNIQPSFTITDAAFARKRLPESMIKYSYCWKTMMQRGIVCAGGSDAPIETCNPFQGMYDAIYRAKPTEPDQVFLPEECLTFEEALEIYTKNGTFAAMADHQLGQLKPGYLADFVVLRRDVTQDHKAMLDSDLVHSVWVNGKKTYAYDPQRAANASATDFSQSSLPGKNGQIRICRCCRR</sequence>
<proteinExistence type="predicted"/>
<protein>
    <recommendedName>
        <fullName evidence="1">Amidohydrolase 3 domain-containing protein</fullName>
    </recommendedName>
</protein>
<dbReference type="GO" id="GO:0016810">
    <property type="term" value="F:hydrolase activity, acting on carbon-nitrogen (but not peptide) bonds"/>
    <property type="evidence" value="ECO:0007669"/>
    <property type="project" value="InterPro"/>
</dbReference>
<evidence type="ECO:0000313" key="3">
    <source>
        <dbReference type="Proteomes" id="UP000794436"/>
    </source>
</evidence>
<name>A0A8K1FDN8_PYTOL</name>
<evidence type="ECO:0000313" key="2">
    <source>
        <dbReference type="EMBL" id="TMW55787.1"/>
    </source>
</evidence>
<dbReference type="Proteomes" id="UP000794436">
    <property type="component" value="Unassembled WGS sequence"/>
</dbReference>
<dbReference type="Gene3D" id="3.20.20.140">
    <property type="entry name" value="Metal-dependent hydrolases"/>
    <property type="match status" value="1"/>
</dbReference>
<dbReference type="InterPro" id="IPR033932">
    <property type="entry name" value="YtcJ-like"/>
</dbReference>
<evidence type="ECO:0000259" key="1">
    <source>
        <dbReference type="Pfam" id="PF07969"/>
    </source>
</evidence>
<dbReference type="EMBL" id="SPLM01000147">
    <property type="protein sequence ID" value="TMW55787.1"/>
    <property type="molecule type" value="Genomic_DNA"/>
</dbReference>
<dbReference type="OrthoDB" id="3501663at2759"/>